<name>A0A5N5KNF1_9ROSI</name>
<evidence type="ECO:0008006" key="3">
    <source>
        <dbReference type="Google" id="ProtNLM"/>
    </source>
</evidence>
<dbReference type="SUPFAM" id="SSF56219">
    <property type="entry name" value="DNase I-like"/>
    <property type="match status" value="1"/>
</dbReference>
<proteinExistence type="predicted"/>
<organism evidence="1 2">
    <name type="scientific">Salix brachista</name>
    <dbReference type="NCBI Taxonomy" id="2182728"/>
    <lineage>
        <taxon>Eukaryota</taxon>
        <taxon>Viridiplantae</taxon>
        <taxon>Streptophyta</taxon>
        <taxon>Embryophyta</taxon>
        <taxon>Tracheophyta</taxon>
        <taxon>Spermatophyta</taxon>
        <taxon>Magnoliopsida</taxon>
        <taxon>eudicotyledons</taxon>
        <taxon>Gunneridae</taxon>
        <taxon>Pentapetalae</taxon>
        <taxon>rosids</taxon>
        <taxon>fabids</taxon>
        <taxon>Malpighiales</taxon>
        <taxon>Salicaceae</taxon>
        <taxon>Saliceae</taxon>
        <taxon>Salix</taxon>
    </lineage>
</organism>
<gene>
    <name evidence="1" type="ORF">DKX38_018579</name>
</gene>
<dbReference type="PANTHER" id="PTHR33710">
    <property type="entry name" value="BNAC02G09200D PROTEIN"/>
    <property type="match status" value="1"/>
</dbReference>
<dbReference type="InterPro" id="IPR036691">
    <property type="entry name" value="Endo/exonu/phosph_ase_sf"/>
</dbReference>
<comment type="caution">
    <text evidence="1">The sequence shown here is derived from an EMBL/GenBank/DDBJ whole genome shotgun (WGS) entry which is preliminary data.</text>
</comment>
<dbReference type="Proteomes" id="UP000326939">
    <property type="component" value="Chromosome 12"/>
</dbReference>
<protein>
    <recommendedName>
        <fullName evidence="3">Endonuclease/exonuclease/phosphatase domain-containing protein</fullName>
    </recommendedName>
</protein>
<sequence length="672" mass="76140">MENWQFLSNEDDRGVVRILIGWDPKECNVQCIHEDQQWMTCDFWLIQCKVNITITFVYGMHTPADRRSLWDYIVDQSYHVGHKDWLLMGDFNATLRAADSVGGDSTWAGHKKDFRQCLDQGQLHSMPYKGLKFTWDNGRDKQNMILKKLDWVIGNDAITMHWPNLKASFLPRSASDHSAIVVNLRDSPKPKLPAQFKFLTLWTEQEDFLPLISTAWGMQVRGTAMFQLITKLKIVKARLQQWHRCHRSDIKGRVAQAQDQWEKAQAHLDKNLSEEARRTEREAATFLHKLLKDEESFYKQKSRIQWLMLGDRNTAFFHRSMQHRYSRNRITNLTDGDGNVLHDQEEIGAEAVKYYKNILASNVPSNHCRAAAGSFPSPINDELQTTNCTGKKRFDHLLSRHALSIATYFVWQERNRRVFQNQWKTSRTLTGEALHQLRTLLLQHTKPIPEWAMNEWNLQGAELSSSVVPVHLAHPYSGQEVSAQHDVPAQPVVQVHPAHPTTGQGDSSQPRGEVQAQIARSMLSWAEMAPLFLAKSFSFCIFTPLTTLDFKALSLALAAHCVCLSFGSFSPKQISHSSCPYNSVVFQGCWLTSMLWFPPKGCVTLLAKGNINIMHGAALVPTATSSFASTPVDGPSTPPVSAAHLVAEENQEEDDVSVNIEGNSDGLSLFPI</sequence>
<dbReference type="EMBL" id="VDCV01000012">
    <property type="protein sequence ID" value="KAB5531909.1"/>
    <property type="molecule type" value="Genomic_DNA"/>
</dbReference>
<dbReference type="AlphaFoldDB" id="A0A5N5KNF1"/>
<reference evidence="2" key="1">
    <citation type="journal article" date="2019" name="Gigascience">
        <title>De novo genome assembly of the endangered Acer yangbiense, a plant species with extremely small populations endemic to Yunnan Province, China.</title>
        <authorList>
            <person name="Yang J."/>
            <person name="Wariss H.M."/>
            <person name="Tao L."/>
            <person name="Zhang R."/>
            <person name="Yun Q."/>
            <person name="Hollingsworth P."/>
            <person name="Dao Z."/>
            <person name="Luo G."/>
            <person name="Guo H."/>
            <person name="Ma Y."/>
            <person name="Sun W."/>
        </authorList>
    </citation>
    <scope>NUCLEOTIDE SEQUENCE [LARGE SCALE GENOMIC DNA]</scope>
    <source>
        <strain evidence="2">cv. br00</strain>
    </source>
</reference>
<dbReference type="PANTHER" id="PTHR33710:SF13">
    <property type="entry name" value="ENDONUCLEASE_EXONUCLEASE_PHOSPHATASE FAMILY PROTEIN"/>
    <property type="match status" value="1"/>
</dbReference>
<keyword evidence="2" id="KW-1185">Reference proteome</keyword>
<dbReference type="Gene3D" id="3.60.10.10">
    <property type="entry name" value="Endonuclease/exonuclease/phosphatase"/>
    <property type="match status" value="1"/>
</dbReference>
<evidence type="ECO:0000313" key="2">
    <source>
        <dbReference type="Proteomes" id="UP000326939"/>
    </source>
</evidence>
<evidence type="ECO:0000313" key="1">
    <source>
        <dbReference type="EMBL" id="KAB5531909.1"/>
    </source>
</evidence>
<accession>A0A5N5KNF1</accession>